<dbReference type="SUPFAM" id="SSF51905">
    <property type="entry name" value="FAD/NAD(P)-binding domain"/>
    <property type="match status" value="2"/>
</dbReference>
<dbReference type="EMBL" id="JAERRC010000044">
    <property type="protein sequence ID" value="MBL0707135.1"/>
    <property type="molecule type" value="Genomic_DNA"/>
</dbReference>
<dbReference type="InterPro" id="IPR016156">
    <property type="entry name" value="FAD/NAD-linked_Rdtase_dimer_sf"/>
</dbReference>
<dbReference type="PANTHER" id="PTHR43557:SF2">
    <property type="entry name" value="RIESKE DOMAIN-CONTAINING PROTEIN-RELATED"/>
    <property type="match status" value="1"/>
</dbReference>
<dbReference type="Gene3D" id="3.50.50.60">
    <property type="entry name" value="FAD/NAD(P)-binding domain"/>
    <property type="match status" value="2"/>
</dbReference>
<dbReference type="RefSeq" id="WP_189694434.1">
    <property type="nucleotide sequence ID" value="NZ_BNCM01000010.1"/>
</dbReference>
<evidence type="ECO:0000256" key="1">
    <source>
        <dbReference type="ARBA" id="ARBA00001974"/>
    </source>
</evidence>
<dbReference type="PANTHER" id="PTHR43557">
    <property type="entry name" value="APOPTOSIS-INDUCING FACTOR 1"/>
    <property type="match status" value="1"/>
</dbReference>
<sequence length="424" mass="45539">MNTGTVIVGAGQSGAQLALSLRELGYPNRITLIGDEEHLPYQRPPLSKEYMSGQLADSELPLRTADYYKKHAIEVVTADPAAQISREDATVTLASGRRVPYRQLVLATGARNRRLPFEGGEPANVHYLRTRDDAARLREALGGAKNVLIVGAGFIGLEFASVARLAGAHVTVVEMADRVMGRAVSEEISAYFAARHTAWGTEVLCSTSIDEFQRAEDGRVTAVRIGDRTLPVDLVLVGIGVLPNAELAQEAGLAVGNGIIVDSGLTTSDPAIYAIGDCASHPRPETAGLVRVESVQNAADQARFLARRLCGQGGHYTDVPWFWSHQTGDKLQIAGLSQPTDTTVVLGEPDTGRFSIARIRDGRLAAVESVNSPGDHLASRRLLANGVHVSEEQLRQPGFALRKAIHTAPDGATTDHRLLERTTR</sequence>
<evidence type="ECO:0000313" key="7">
    <source>
        <dbReference type="EMBL" id="MBL0707135.1"/>
    </source>
</evidence>
<keyword evidence="4" id="KW-0560">Oxidoreductase</keyword>
<evidence type="ECO:0000259" key="5">
    <source>
        <dbReference type="Pfam" id="PF07992"/>
    </source>
</evidence>
<feature type="domain" description="Reductase C-terminal" evidence="6">
    <location>
        <begin position="321"/>
        <end position="404"/>
    </location>
</feature>
<dbReference type="PRINTS" id="PR00411">
    <property type="entry name" value="PNDRDTASEI"/>
</dbReference>
<comment type="cofactor">
    <cofactor evidence="1">
        <name>FAD</name>
        <dbReference type="ChEBI" id="CHEBI:57692"/>
    </cofactor>
</comment>
<dbReference type="SUPFAM" id="SSF55424">
    <property type="entry name" value="FAD/NAD-linked reductases, dimerisation (C-terminal) domain"/>
    <property type="match status" value="1"/>
</dbReference>
<organism evidence="7 8">
    <name type="scientific">Sinomonas cellulolyticus</name>
    <dbReference type="NCBI Taxonomy" id="2801916"/>
    <lineage>
        <taxon>Bacteria</taxon>
        <taxon>Bacillati</taxon>
        <taxon>Actinomycetota</taxon>
        <taxon>Actinomycetes</taxon>
        <taxon>Micrococcales</taxon>
        <taxon>Micrococcaceae</taxon>
        <taxon>Sinomonas</taxon>
    </lineage>
</organism>
<keyword evidence="8" id="KW-1185">Reference proteome</keyword>
<evidence type="ECO:0000256" key="2">
    <source>
        <dbReference type="ARBA" id="ARBA00022630"/>
    </source>
</evidence>
<name>A0ABS1K664_9MICC</name>
<evidence type="ECO:0000256" key="3">
    <source>
        <dbReference type="ARBA" id="ARBA00022827"/>
    </source>
</evidence>
<dbReference type="InterPro" id="IPR050446">
    <property type="entry name" value="FAD-oxidoreductase/Apoptosis"/>
</dbReference>
<keyword evidence="2" id="KW-0285">Flavoprotein</keyword>
<dbReference type="Gene3D" id="3.30.390.30">
    <property type="match status" value="1"/>
</dbReference>
<accession>A0ABS1K664</accession>
<dbReference type="InterPro" id="IPR023753">
    <property type="entry name" value="FAD/NAD-binding_dom"/>
</dbReference>
<comment type="caution">
    <text evidence="7">The sequence shown here is derived from an EMBL/GenBank/DDBJ whole genome shotgun (WGS) entry which is preliminary data.</text>
</comment>
<dbReference type="Pfam" id="PF14759">
    <property type="entry name" value="Reductase_C"/>
    <property type="match status" value="1"/>
</dbReference>
<dbReference type="InterPro" id="IPR036188">
    <property type="entry name" value="FAD/NAD-bd_sf"/>
</dbReference>
<dbReference type="Proteomes" id="UP000639051">
    <property type="component" value="Unassembled WGS sequence"/>
</dbReference>
<dbReference type="Pfam" id="PF07992">
    <property type="entry name" value="Pyr_redox_2"/>
    <property type="match status" value="1"/>
</dbReference>
<evidence type="ECO:0000259" key="6">
    <source>
        <dbReference type="Pfam" id="PF14759"/>
    </source>
</evidence>
<keyword evidence="3" id="KW-0274">FAD</keyword>
<gene>
    <name evidence="7" type="ORF">JJE72_16700</name>
</gene>
<evidence type="ECO:0000256" key="4">
    <source>
        <dbReference type="ARBA" id="ARBA00023002"/>
    </source>
</evidence>
<protein>
    <submittedName>
        <fullName evidence="7">FAD-dependent oxidoreductase</fullName>
    </submittedName>
</protein>
<feature type="domain" description="FAD/NAD(P)-binding" evidence="5">
    <location>
        <begin position="5"/>
        <end position="302"/>
    </location>
</feature>
<proteinExistence type="predicted"/>
<evidence type="ECO:0000313" key="8">
    <source>
        <dbReference type="Proteomes" id="UP000639051"/>
    </source>
</evidence>
<dbReference type="PRINTS" id="PR00368">
    <property type="entry name" value="FADPNR"/>
</dbReference>
<reference evidence="7 8" key="1">
    <citation type="submission" date="2021-01" db="EMBL/GenBank/DDBJ databases">
        <title>Genome public.</title>
        <authorList>
            <person name="Liu C."/>
            <person name="Sun Q."/>
        </authorList>
    </citation>
    <scope>NUCLEOTIDE SEQUENCE [LARGE SCALE GENOMIC DNA]</scope>
    <source>
        <strain evidence="7 8">JC656</strain>
    </source>
</reference>
<dbReference type="InterPro" id="IPR028202">
    <property type="entry name" value="Reductase_C"/>
</dbReference>